<organism evidence="1 2">
    <name type="scientific">candidate division WOR-1 bacterium RIFOXYC12_FULL_54_18</name>
    <dbReference type="NCBI Taxonomy" id="1802584"/>
    <lineage>
        <taxon>Bacteria</taxon>
        <taxon>Bacillati</taxon>
        <taxon>Saganbacteria</taxon>
    </lineage>
</organism>
<dbReference type="EMBL" id="MEUG01000001">
    <property type="protein sequence ID" value="OGC28029.1"/>
    <property type="molecule type" value="Genomic_DNA"/>
</dbReference>
<dbReference type="AlphaFoldDB" id="A0A1F4T693"/>
<dbReference type="Proteomes" id="UP000178602">
    <property type="component" value="Unassembled WGS sequence"/>
</dbReference>
<proteinExistence type="predicted"/>
<name>A0A1F4T693_UNCSA</name>
<comment type="caution">
    <text evidence="1">The sequence shown here is derived from an EMBL/GenBank/DDBJ whole genome shotgun (WGS) entry which is preliminary data.</text>
</comment>
<dbReference type="PROSITE" id="PS51257">
    <property type="entry name" value="PROKAR_LIPOPROTEIN"/>
    <property type="match status" value="1"/>
</dbReference>
<evidence type="ECO:0000313" key="2">
    <source>
        <dbReference type="Proteomes" id="UP000178602"/>
    </source>
</evidence>
<reference evidence="1 2" key="1">
    <citation type="journal article" date="2016" name="Nat. Commun.">
        <title>Thousands of microbial genomes shed light on interconnected biogeochemical processes in an aquifer system.</title>
        <authorList>
            <person name="Anantharaman K."/>
            <person name="Brown C.T."/>
            <person name="Hug L.A."/>
            <person name="Sharon I."/>
            <person name="Castelle C.J."/>
            <person name="Probst A.J."/>
            <person name="Thomas B.C."/>
            <person name="Singh A."/>
            <person name="Wilkins M.J."/>
            <person name="Karaoz U."/>
            <person name="Brodie E.L."/>
            <person name="Williams K.H."/>
            <person name="Hubbard S.S."/>
            <person name="Banfield J.F."/>
        </authorList>
    </citation>
    <scope>NUCLEOTIDE SEQUENCE [LARGE SCALE GENOMIC DNA]</scope>
</reference>
<protein>
    <recommendedName>
        <fullName evidence="3">PsbP C-terminal domain-containing protein</fullName>
    </recommendedName>
</protein>
<accession>A0A1F4T693</accession>
<gene>
    <name evidence="1" type="ORF">A3K49_03405</name>
</gene>
<sequence>MDKRLVLLPLMVLTITLVVGCVPKKEGDKKLSAATKAVTQVSTQEMKTYVSRYGFSVSYPKDWCLMEDKNIKPSDYELEGYVNFSIVNFDPDNPGKNQSDQTIGIEFLFNRDVSAGLRRAGVAMPDDTFEKIIFLAEKNNIYKKNDIDSIENIDINGIQICLIYFEGKHPWQALFYLPKKDSIVSIAGISGEYSSGLMFLLNTLILVNEK</sequence>
<evidence type="ECO:0000313" key="1">
    <source>
        <dbReference type="EMBL" id="OGC28029.1"/>
    </source>
</evidence>
<evidence type="ECO:0008006" key="3">
    <source>
        <dbReference type="Google" id="ProtNLM"/>
    </source>
</evidence>